<evidence type="ECO:0000256" key="1">
    <source>
        <dbReference type="SAM" id="SignalP"/>
    </source>
</evidence>
<accession>A0A2M3ZU43</accession>
<organism evidence="2">
    <name type="scientific">Anopheles braziliensis</name>
    <dbReference type="NCBI Taxonomy" id="58242"/>
    <lineage>
        <taxon>Eukaryota</taxon>
        <taxon>Metazoa</taxon>
        <taxon>Ecdysozoa</taxon>
        <taxon>Arthropoda</taxon>
        <taxon>Hexapoda</taxon>
        <taxon>Insecta</taxon>
        <taxon>Pterygota</taxon>
        <taxon>Neoptera</taxon>
        <taxon>Endopterygota</taxon>
        <taxon>Diptera</taxon>
        <taxon>Nematocera</taxon>
        <taxon>Culicoidea</taxon>
        <taxon>Culicidae</taxon>
        <taxon>Anophelinae</taxon>
        <taxon>Anopheles</taxon>
    </lineage>
</organism>
<name>A0A2M3ZU43_9DIPT</name>
<protein>
    <submittedName>
        <fullName evidence="2">Putative secreted peptide</fullName>
    </submittedName>
</protein>
<sequence length="104" mass="11828">MRCCFAATLLSFHVAPGQSRSARNSCWLLCCLLLLHEGTLQTFLRRIVVTQELLFLETFALRLAVLPRCGWRWFLLSDLVTIVVDVDVIVIRRTIRCSTETACG</sequence>
<dbReference type="AlphaFoldDB" id="A0A2M3ZU43"/>
<keyword evidence="1" id="KW-0732">Signal</keyword>
<proteinExistence type="predicted"/>
<feature type="chain" id="PRO_5014701571" evidence="1">
    <location>
        <begin position="20"/>
        <end position="104"/>
    </location>
</feature>
<dbReference type="EMBL" id="GGFM01011264">
    <property type="protein sequence ID" value="MBW32015.1"/>
    <property type="molecule type" value="Transcribed_RNA"/>
</dbReference>
<evidence type="ECO:0000313" key="2">
    <source>
        <dbReference type="EMBL" id="MBW32015.1"/>
    </source>
</evidence>
<reference evidence="2" key="1">
    <citation type="submission" date="2018-01" db="EMBL/GenBank/DDBJ databases">
        <title>An insight into the sialome of Amazonian anophelines.</title>
        <authorList>
            <person name="Ribeiro J.M."/>
            <person name="Scarpassa V."/>
            <person name="Calvo E."/>
        </authorList>
    </citation>
    <scope>NUCLEOTIDE SEQUENCE</scope>
    <source>
        <tissue evidence="2">Salivary glands</tissue>
    </source>
</reference>
<feature type="signal peptide" evidence="1">
    <location>
        <begin position="1"/>
        <end position="19"/>
    </location>
</feature>